<protein>
    <submittedName>
        <fullName evidence="1">Uncharacterized protein</fullName>
    </submittedName>
</protein>
<organism evidence="1">
    <name type="scientific">marine metagenome</name>
    <dbReference type="NCBI Taxonomy" id="408172"/>
    <lineage>
        <taxon>unclassified sequences</taxon>
        <taxon>metagenomes</taxon>
        <taxon>ecological metagenomes</taxon>
    </lineage>
</organism>
<gene>
    <name evidence="1" type="ORF">METZ01_LOCUS222781</name>
</gene>
<dbReference type="AlphaFoldDB" id="A0A382G5V2"/>
<dbReference type="EMBL" id="UINC01053425">
    <property type="protein sequence ID" value="SVB69927.1"/>
    <property type="molecule type" value="Genomic_DNA"/>
</dbReference>
<reference evidence="1" key="1">
    <citation type="submission" date="2018-05" db="EMBL/GenBank/DDBJ databases">
        <authorList>
            <person name="Lanie J.A."/>
            <person name="Ng W.-L."/>
            <person name="Kazmierczak K.M."/>
            <person name="Andrzejewski T.M."/>
            <person name="Davidsen T.M."/>
            <person name="Wayne K.J."/>
            <person name="Tettelin H."/>
            <person name="Glass J.I."/>
            <person name="Rusch D."/>
            <person name="Podicherti R."/>
            <person name="Tsui H.-C.T."/>
            <person name="Winkler M.E."/>
        </authorList>
    </citation>
    <scope>NUCLEOTIDE SEQUENCE</scope>
</reference>
<proteinExistence type="predicted"/>
<sequence>MSATGAAIQETTMTDEERAREDAIMKGWFAFNDYAKSIEDAFEPKAAEIGRAVAELVAERIGTSENLIEDRDAEFGRIIGNIVRMFQMKLPYYHQGNDALIKEQLKWVDFAFATNRVDEMITWDINAMREILSERVYWIEQTGDISLALDAVTTPTCWRDLVVAEGFEWHDNRHRVS</sequence>
<evidence type="ECO:0000313" key="1">
    <source>
        <dbReference type="EMBL" id="SVB69927.1"/>
    </source>
</evidence>
<feature type="non-terminal residue" evidence="1">
    <location>
        <position position="177"/>
    </location>
</feature>
<accession>A0A382G5V2</accession>
<name>A0A382G5V2_9ZZZZ</name>